<evidence type="ECO:0000256" key="7">
    <source>
        <dbReference type="ARBA" id="ARBA00022989"/>
    </source>
</evidence>
<keyword evidence="4 10" id="KW-1003">Cell membrane</keyword>
<dbReference type="Proteomes" id="UP000280417">
    <property type="component" value="Unassembled WGS sequence"/>
</dbReference>
<organism evidence="11 12">
    <name type="scientific">Aerophobetes bacterium</name>
    <dbReference type="NCBI Taxonomy" id="2030807"/>
    <lineage>
        <taxon>Bacteria</taxon>
        <taxon>Candidatus Aerophobota</taxon>
    </lineage>
</organism>
<evidence type="ECO:0000313" key="11">
    <source>
        <dbReference type="EMBL" id="RLE11675.1"/>
    </source>
</evidence>
<keyword evidence="9 10" id="KW-0472">Membrane</keyword>
<dbReference type="Pfam" id="PF03840">
    <property type="entry name" value="SecG"/>
    <property type="match status" value="1"/>
</dbReference>
<dbReference type="EMBL" id="QMQA01000229">
    <property type="protein sequence ID" value="RLE11675.1"/>
    <property type="molecule type" value="Genomic_DNA"/>
</dbReference>
<keyword evidence="5 10" id="KW-0812">Transmembrane</keyword>
<comment type="function">
    <text evidence="10">Involved in protein export. Participates in an early event of protein translocation.</text>
</comment>
<dbReference type="GO" id="GO:0015450">
    <property type="term" value="F:protein-transporting ATPase activity"/>
    <property type="evidence" value="ECO:0007669"/>
    <property type="project" value="UniProtKB-UniRule"/>
</dbReference>
<evidence type="ECO:0000256" key="10">
    <source>
        <dbReference type="RuleBase" id="RU365087"/>
    </source>
</evidence>
<dbReference type="GO" id="GO:0065002">
    <property type="term" value="P:intracellular protein transmembrane transport"/>
    <property type="evidence" value="ECO:0007669"/>
    <property type="project" value="TreeGrafter"/>
</dbReference>
<dbReference type="PANTHER" id="PTHR34182:SF1">
    <property type="entry name" value="PROTEIN-EXPORT MEMBRANE PROTEIN SECG"/>
    <property type="match status" value="1"/>
</dbReference>
<evidence type="ECO:0000256" key="6">
    <source>
        <dbReference type="ARBA" id="ARBA00022927"/>
    </source>
</evidence>
<keyword evidence="6 10" id="KW-0653">Protein transport</keyword>
<dbReference type="InterPro" id="IPR004692">
    <property type="entry name" value="SecG"/>
</dbReference>
<comment type="caution">
    <text evidence="11">The sequence shown here is derived from an EMBL/GenBank/DDBJ whole genome shotgun (WGS) entry which is preliminary data.</text>
</comment>
<dbReference type="PANTHER" id="PTHR34182">
    <property type="entry name" value="PROTEIN-EXPORT MEMBRANE PROTEIN SECG"/>
    <property type="match status" value="1"/>
</dbReference>
<dbReference type="PRINTS" id="PR01651">
    <property type="entry name" value="SECGEXPORT"/>
</dbReference>
<dbReference type="GO" id="GO:0005886">
    <property type="term" value="C:plasma membrane"/>
    <property type="evidence" value="ECO:0007669"/>
    <property type="project" value="UniProtKB-SubCell"/>
</dbReference>
<dbReference type="AlphaFoldDB" id="A0A662D8A8"/>
<evidence type="ECO:0000256" key="1">
    <source>
        <dbReference type="ARBA" id="ARBA00004651"/>
    </source>
</evidence>
<keyword evidence="8 10" id="KW-0811">Translocation</keyword>
<comment type="similarity">
    <text evidence="2 10">Belongs to the SecG family.</text>
</comment>
<evidence type="ECO:0000256" key="9">
    <source>
        <dbReference type="ARBA" id="ARBA00023136"/>
    </source>
</evidence>
<comment type="caution">
    <text evidence="10">Lacks conserved residue(s) required for the propagation of feature annotation.</text>
</comment>
<feature type="transmembrane region" description="Helical" evidence="10">
    <location>
        <begin position="50"/>
        <end position="71"/>
    </location>
</feature>
<dbReference type="GO" id="GO:0043952">
    <property type="term" value="P:protein transport by the Sec complex"/>
    <property type="evidence" value="ECO:0007669"/>
    <property type="project" value="TreeGrafter"/>
</dbReference>
<accession>A0A662D8A8</accession>
<evidence type="ECO:0000313" key="12">
    <source>
        <dbReference type="Proteomes" id="UP000280417"/>
    </source>
</evidence>
<name>A0A662D8A8_UNCAE</name>
<keyword evidence="3 10" id="KW-0813">Transport</keyword>
<evidence type="ECO:0000256" key="8">
    <source>
        <dbReference type="ARBA" id="ARBA00023010"/>
    </source>
</evidence>
<evidence type="ECO:0000256" key="5">
    <source>
        <dbReference type="ARBA" id="ARBA00022692"/>
    </source>
</evidence>
<gene>
    <name evidence="11" type="primary">secG</name>
    <name evidence="11" type="ORF">DRJ04_07610</name>
</gene>
<keyword evidence="7 10" id="KW-1133">Transmembrane helix</keyword>
<dbReference type="NCBIfam" id="TIGR00810">
    <property type="entry name" value="secG"/>
    <property type="match status" value="1"/>
</dbReference>
<evidence type="ECO:0000256" key="3">
    <source>
        <dbReference type="ARBA" id="ARBA00022448"/>
    </source>
</evidence>
<proteinExistence type="inferred from homology"/>
<protein>
    <recommendedName>
        <fullName evidence="10">Protein-export membrane protein SecG</fullName>
    </recommendedName>
</protein>
<evidence type="ECO:0000256" key="2">
    <source>
        <dbReference type="ARBA" id="ARBA00008445"/>
    </source>
</evidence>
<sequence length="99" mass="10522">MGVFFILQVIVCVLLIGAILLQVGRGASTGAAFGGGVGTFFGPSGEVSFLGKVIIVLTVIFIVNTVFLYIFSHRAPPPLPASPEKTSLNIKFDKIFYIC</sequence>
<dbReference type="GO" id="GO:0009306">
    <property type="term" value="P:protein secretion"/>
    <property type="evidence" value="ECO:0007669"/>
    <property type="project" value="UniProtKB-UniRule"/>
</dbReference>
<reference evidence="11 12" key="1">
    <citation type="submission" date="2018-06" db="EMBL/GenBank/DDBJ databases">
        <title>Extensive metabolic versatility and redundancy in microbially diverse, dynamic hydrothermal sediments.</title>
        <authorList>
            <person name="Dombrowski N."/>
            <person name="Teske A."/>
            <person name="Baker B.J."/>
        </authorList>
    </citation>
    <scope>NUCLEOTIDE SEQUENCE [LARGE SCALE GENOMIC DNA]</scope>
    <source>
        <strain evidence="11">B3_G15</strain>
    </source>
</reference>
<comment type="subcellular location">
    <subcellularLocation>
        <location evidence="1 10">Cell membrane</location>
        <topology evidence="1 10">Multi-pass membrane protein</topology>
    </subcellularLocation>
</comment>
<evidence type="ECO:0000256" key="4">
    <source>
        <dbReference type="ARBA" id="ARBA00022475"/>
    </source>
</evidence>